<dbReference type="NCBIfam" id="TIGR00099">
    <property type="entry name" value="Cof-subfamily"/>
    <property type="match status" value="1"/>
</dbReference>
<dbReference type="SFLD" id="SFLDS00003">
    <property type="entry name" value="Haloacid_Dehalogenase"/>
    <property type="match status" value="1"/>
</dbReference>
<name>A0A1Q2C4Z8_ANAHA</name>
<protein>
    <submittedName>
        <fullName evidence="1">Haloacid dehalogenase</fullName>
    </submittedName>
</protein>
<reference evidence="1 2" key="1">
    <citation type="journal article" date="2016" name="Sci. Rep.">
        <title>Accelerated dysbiosis of gut microbiota during aggravation of DSS-induced colitis by a butyrate-producing bacterium.</title>
        <authorList>
            <person name="Zhang Q."/>
            <person name="Wu Y."/>
            <person name="Wang J."/>
            <person name="Wu G."/>
            <person name="Long W."/>
            <person name="Xue Z."/>
            <person name="Wang L."/>
            <person name="Zhang X."/>
            <person name="Pang X."/>
            <person name="Zhao Y."/>
            <person name="Zhao L."/>
            <person name="Zhang C."/>
        </authorList>
    </citation>
    <scope>NUCLEOTIDE SEQUENCE [LARGE SCALE GENOMIC DNA]</scope>
    <source>
        <strain evidence="1 2">BPB5</strain>
    </source>
</reference>
<gene>
    <name evidence="1" type="ORF">DO83_03750</name>
</gene>
<dbReference type="GO" id="GO:0016791">
    <property type="term" value="F:phosphatase activity"/>
    <property type="evidence" value="ECO:0007669"/>
    <property type="project" value="UniProtKB-ARBA"/>
</dbReference>
<organism evidence="1 2">
    <name type="scientific">Anaerostipes hadrus</name>
    <dbReference type="NCBI Taxonomy" id="649756"/>
    <lineage>
        <taxon>Bacteria</taxon>
        <taxon>Bacillati</taxon>
        <taxon>Bacillota</taxon>
        <taxon>Clostridia</taxon>
        <taxon>Lachnospirales</taxon>
        <taxon>Lachnospiraceae</taxon>
        <taxon>Anaerostipes</taxon>
    </lineage>
</organism>
<dbReference type="PANTHER" id="PTHR10000:SF8">
    <property type="entry name" value="HAD SUPERFAMILY HYDROLASE-LIKE, TYPE 3"/>
    <property type="match status" value="1"/>
</dbReference>
<dbReference type="Proteomes" id="UP000188159">
    <property type="component" value="Chromosome"/>
</dbReference>
<dbReference type="EMBL" id="CP012098">
    <property type="protein sequence ID" value="AQP38794.1"/>
    <property type="molecule type" value="Genomic_DNA"/>
</dbReference>
<dbReference type="PROSITE" id="PS01229">
    <property type="entry name" value="COF_2"/>
    <property type="match status" value="1"/>
</dbReference>
<evidence type="ECO:0000313" key="1">
    <source>
        <dbReference type="EMBL" id="AQP38794.1"/>
    </source>
</evidence>
<dbReference type="GO" id="GO:0000287">
    <property type="term" value="F:magnesium ion binding"/>
    <property type="evidence" value="ECO:0007669"/>
    <property type="project" value="TreeGrafter"/>
</dbReference>
<dbReference type="NCBIfam" id="TIGR01484">
    <property type="entry name" value="HAD-SF-IIB"/>
    <property type="match status" value="1"/>
</dbReference>
<dbReference type="SUPFAM" id="SSF56784">
    <property type="entry name" value="HAD-like"/>
    <property type="match status" value="1"/>
</dbReference>
<evidence type="ECO:0000313" key="2">
    <source>
        <dbReference type="Proteomes" id="UP000188159"/>
    </source>
</evidence>
<sequence length="286" mass="31846">MYNKCEIWRFLMNIKCIALDLDRTTLNASGRLSDGNYNALCHAIENGVHIVIASGRSFDTLPKDVLAVPGIEYAITSNGAAIYHIPTSTCLHEYKMTPASVECIIQITKQHETALEVFIDGKAYALKAYVEDPVSYGTTPQAIPYIQSTRIPIDDIISFIREHIDHIDSMDIVVSGEQQKQLIWNELKYNCDEIYITSSVSQLIEISHKDAGKHSGLRFIREYLNLKPEETAAFGDGDNDIDLLKEAGIGIAMENASSKCKDAATFITKHHDKDGVAYGITEFLKI</sequence>
<dbReference type="InterPro" id="IPR023214">
    <property type="entry name" value="HAD_sf"/>
</dbReference>
<dbReference type="Gene3D" id="3.30.1240.10">
    <property type="match status" value="1"/>
</dbReference>
<dbReference type="InterPro" id="IPR006379">
    <property type="entry name" value="HAD-SF_hydro_IIB"/>
</dbReference>
<accession>A0A1Q2C4Z8</accession>
<dbReference type="GO" id="GO:0005829">
    <property type="term" value="C:cytosol"/>
    <property type="evidence" value="ECO:0007669"/>
    <property type="project" value="TreeGrafter"/>
</dbReference>
<dbReference type="AlphaFoldDB" id="A0A1Q2C4Z8"/>
<dbReference type="InterPro" id="IPR036412">
    <property type="entry name" value="HAD-like_sf"/>
</dbReference>
<dbReference type="Pfam" id="PF08282">
    <property type="entry name" value="Hydrolase_3"/>
    <property type="match status" value="1"/>
</dbReference>
<dbReference type="Gene3D" id="3.40.50.1000">
    <property type="entry name" value="HAD superfamily/HAD-like"/>
    <property type="match status" value="1"/>
</dbReference>
<dbReference type="SFLD" id="SFLDG01140">
    <property type="entry name" value="C2.B:_Phosphomannomutase_and_P"/>
    <property type="match status" value="1"/>
</dbReference>
<proteinExistence type="predicted"/>
<dbReference type="InterPro" id="IPR000150">
    <property type="entry name" value="Cof"/>
</dbReference>
<dbReference type="PANTHER" id="PTHR10000">
    <property type="entry name" value="PHOSPHOSERINE PHOSPHATASE"/>
    <property type="match status" value="1"/>
</dbReference>